<comment type="subcellular location">
    <subcellularLocation>
        <location evidence="1">Endomembrane system</location>
        <topology evidence="1">Multi-pass membrane protein</topology>
    </subcellularLocation>
    <subcellularLocation>
        <location evidence="5">Membrane</location>
        <topology evidence="5">Multi-pass membrane protein</topology>
    </subcellularLocation>
</comment>
<comment type="caution">
    <text evidence="9">The sequence shown here is derived from an EMBL/GenBank/DDBJ whole genome shotgun (WGS) entry which is preliminary data.</text>
</comment>
<feature type="transmembrane region" description="Helical" evidence="6">
    <location>
        <begin position="391"/>
        <end position="411"/>
    </location>
</feature>
<feature type="transmembrane region" description="Helical" evidence="6">
    <location>
        <begin position="288"/>
        <end position="312"/>
    </location>
</feature>
<dbReference type="Pfam" id="PF00662">
    <property type="entry name" value="Proton_antipo_N"/>
    <property type="match status" value="1"/>
</dbReference>
<dbReference type="GO" id="GO:0008137">
    <property type="term" value="F:NADH dehydrogenase (ubiquinone) activity"/>
    <property type="evidence" value="ECO:0007669"/>
    <property type="project" value="InterPro"/>
</dbReference>
<evidence type="ECO:0000256" key="3">
    <source>
        <dbReference type="ARBA" id="ARBA00022989"/>
    </source>
</evidence>
<dbReference type="InterPro" id="IPR001516">
    <property type="entry name" value="Proton_antipo_N"/>
</dbReference>
<feature type="transmembrane region" description="Helical" evidence="6">
    <location>
        <begin position="324"/>
        <end position="349"/>
    </location>
</feature>
<dbReference type="GO" id="GO:0042773">
    <property type="term" value="P:ATP synthesis coupled electron transport"/>
    <property type="evidence" value="ECO:0007669"/>
    <property type="project" value="InterPro"/>
</dbReference>
<feature type="transmembrane region" description="Helical" evidence="6">
    <location>
        <begin position="423"/>
        <end position="441"/>
    </location>
</feature>
<keyword evidence="4 6" id="KW-0472">Membrane</keyword>
<feature type="transmembrane region" description="Helical" evidence="6">
    <location>
        <begin position="486"/>
        <end position="504"/>
    </location>
</feature>
<feature type="domain" description="NADH:quinone oxidoreductase/Mrp antiporter transmembrane" evidence="7">
    <location>
        <begin position="155"/>
        <end position="373"/>
    </location>
</feature>
<dbReference type="GO" id="GO:0016020">
    <property type="term" value="C:membrane"/>
    <property type="evidence" value="ECO:0007669"/>
    <property type="project" value="UniProtKB-SubCell"/>
</dbReference>
<protein>
    <submittedName>
        <fullName evidence="9">Sodium:proton antiporter</fullName>
    </submittedName>
</protein>
<dbReference type="PRINTS" id="PR01434">
    <property type="entry name" value="NADHDHGNASE5"/>
</dbReference>
<feature type="transmembrane region" description="Helical" evidence="6">
    <location>
        <begin position="231"/>
        <end position="248"/>
    </location>
</feature>
<keyword evidence="3 6" id="KW-1133">Transmembrane helix</keyword>
<feature type="transmembrane region" description="Helical" evidence="6">
    <location>
        <begin position="60"/>
        <end position="85"/>
    </location>
</feature>
<organism evidence="9 10">
    <name type="scientific">Mycobacterium helveticum</name>
    <dbReference type="NCBI Taxonomy" id="2592811"/>
    <lineage>
        <taxon>Bacteria</taxon>
        <taxon>Bacillati</taxon>
        <taxon>Actinomycetota</taxon>
        <taxon>Actinomycetes</taxon>
        <taxon>Mycobacteriales</taxon>
        <taxon>Mycobacteriaceae</taxon>
        <taxon>Mycobacterium</taxon>
    </lineage>
</organism>
<gene>
    <name evidence="9" type="ORF">FPZ47_05075</name>
</gene>
<feature type="transmembrane region" description="Helical" evidence="6">
    <location>
        <begin position="448"/>
        <end position="466"/>
    </location>
</feature>
<dbReference type="EMBL" id="VMQU01000013">
    <property type="protein sequence ID" value="TVS91435.1"/>
    <property type="molecule type" value="Genomic_DNA"/>
</dbReference>
<feature type="transmembrane region" description="Helical" evidence="6">
    <location>
        <begin position="28"/>
        <end position="48"/>
    </location>
</feature>
<evidence type="ECO:0000259" key="7">
    <source>
        <dbReference type="Pfam" id="PF00361"/>
    </source>
</evidence>
<feature type="transmembrane region" description="Helical" evidence="6">
    <location>
        <begin position="136"/>
        <end position="155"/>
    </location>
</feature>
<dbReference type="GO" id="GO:0015990">
    <property type="term" value="P:electron transport coupled proton transport"/>
    <property type="evidence" value="ECO:0007669"/>
    <property type="project" value="TreeGrafter"/>
</dbReference>
<keyword evidence="10" id="KW-1185">Reference proteome</keyword>
<dbReference type="InterPro" id="IPR001750">
    <property type="entry name" value="ND/Mrp_TM"/>
</dbReference>
<evidence type="ECO:0000259" key="8">
    <source>
        <dbReference type="Pfam" id="PF00662"/>
    </source>
</evidence>
<dbReference type="GO" id="GO:0012505">
    <property type="term" value="C:endomembrane system"/>
    <property type="evidence" value="ECO:0007669"/>
    <property type="project" value="UniProtKB-SubCell"/>
</dbReference>
<sequence>MTRVLHLTYCLSHVQRPFGGTTRACGPVSAVLVGVLALPLLASLSALLAGSRSPRVVGRVGACAAGAGFLGAVLLGLHVTVHGSVSAALGTQHGNRIVELEANRLSALLLVLVYGVSTVVQVFALRYLAHDRRSRWFTAGSGLLTTASAGLMAAGTLVGLAVSWTLAGIALCLLLATYWELPAAREGVRRTATAFLLGDLALWLAVGLLTAPRGNVSLSALGHSGFEQSPLLPAAAALIVVAALSRSAQIPFQRWLPATLAAPTPVSALLHAGVVNAGGVLLVRLSPIVSGSALAMALAFVAGMLSMIYGSVVMLTRADIKGSLVYSTMSQMGFMILTCGLGLSAAAVFHLVGHGFYKATLFLSSGSAIARRRRKAAGPPAPGVTAARWTAIRFAAMLLSAAALYAAGNIVRVPRVEHASASALLIFTWAAAAVALMGWLTRVPGARAALLGAAALLVAAVGYVALMRAVTGFLAPDLPAVTVPAAASPGLAAVAVILGGLALLRQPPNGRAGRLQRALYTKALVAGQIPMKTTGVLR</sequence>
<dbReference type="AlphaFoldDB" id="A0A557XZ01"/>
<feature type="domain" description="NADH-Ubiquinone oxidoreductase (complex I) chain 5 N-terminal" evidence="8">
    <location>
        <begin position="99"/>
        <end position="137"/>
    </location>
</feature>
<evidence type="ECO:0000256" key="5">
    <source>
        <dbReference type="RuleBase" id="RU000320"/>
    </source>
</evidence>
<evidence type="ECO:0000256" key="1">
    <source>
        <dbReference type="ARBA" id="ARBA00004127"/>
    </source>
</evidence>
<dbReference type="PANTHER" id="PTHR42829:SF1">
    <property type="entry name" value="INORGANIC CARBON TRANSPORTER SUBUNIT DABB-RELATED"/>
    <property type="match status" value="1"/>
</dbReference>
<dbReference type="GO" id="GO:0003954">
    <property type="term" value="F:NADH dehydrogenase activity"/>
    <property type="evidence" value="ECO:0007669"/>
    <property type="project" value="TreeGrafter"/>
</dbReference>
<dbReference type="InterPro" id="IPR003945">
    <property type="entry name" value="NU5C-like"/>
</dbReference>
<dbReference type="Pfam" id="PF00361">
    <property type="entry name" value="Proton_antipo_M"/>
    <property type="match status" value="1"/>
</dbReference>
<evidence type="ECO:0000313" key="9">
    <source>
        <dbReference type="EMBL" id="TVS91435.1"/>
    </source>
</evidence>
<feature type="transmembrane region" description="Helical" evidence="6">
    <location>
        <begin position="105"/>
        <end position="129"/>
    </location>
</feature>
<proteinExistence type="predicted"/>
<dbReference type="OrthoDB" id="9811798at2"/>
<evidence type="ECO:0000256" key="4">
    <source>
        <dbReference type="ARBA" id="ARBA00023136"/>
    </source>
</evidence>
<reference evidence="9 10" key="1">
    <citation type="submission" date="2019-07" db="EMBL/GenBank/DDBJ databases">
        <title>New Mycobacterium species.</title>
        <authorList>
            <person name="Tortoli E."/>
            <person name="Ghielmetti G."/>
            <person name="Friedel U."/>
            <person name="Trovato A."/>
        </authorList>
    </citation>
    <scope>NUCLEOTIDE SEQUENCE [LARGE SCALE GENOMIC DNA]</scope>
    <source>
        <strain evidence="9 10">16-83</strain>
    </source>
</reference>
<feature type="transmembrane region" description="Helical" evidence="6">
    <location>
        <begin position="191"/>
        <end position="211"/>
    </location>
</feature>
<feature type="transmembrane region" description="Helical" evidence="6">
    <location>
        <begin position="161"/>
        <end position="179"/>
    </location>
</feature>
<evidence type="ECO:0000313" key="10">
    <source>
        <dbReference type="Proteomes" id="UP000320513"/>
    </source>
</evidence>
<feature type="transmembrane region" description="Helical" evidence="6">
    <location>
        <begin position="260"/>
        <end position="282"/>
    </location>
</feature>
<feature type="transmembrane region" description="Helical" evidence="6">
    <location>
        <begin position="355"/>
        <end position="370"/>
    </location>
</feature>
<accession>A0A557XZ01</accession>
<dbReference type="Proteomes" id="UP000320513">
    <property type="component" value="Unassembled WGS sequence"/>
</dbReference>
<evidence type="ECO:0000256" key="6">
    <source>
        <dbReference type="SAM" id="Phobius"/>
    </source>
</evidence>
<dbReference type="PANTHER" id="PTHR42829">
    <property type="entry name" value="NADH-UBIQUINONE OXIDOREDUCTASE CHAIN 5"/>
    <property type="match status" value="1"/>
</dbReference>
<keyword evidence="2 5" id="KW-0812">Transmembrane</keyword>
<evidence type="ECO:0000256" key="2">
    <source>
        <dbReference type="ARBA" id="ARBA00022692"/>
    </source>
</evidence>
<name>A0A557XZ01_9MYCO</name>